<evidence type="ECO:0000313" key="3">
    <source>
        <dbReference type="Proteomes" id="UP000009071"/>
    </source>
</evidence>
<keyword evidence="1" id="KW-1133">Transmembrane helix</keyword>
<gene>
    <name evidence="2" type="ordered locus">DMR_33790</name>
</gene>
<evidence type="ECO:0000256" key="1">
    <source>
        <dbReference type="SAM" id="Phobius"/>
    </source>
</evidence>
<feature type="transmembrane region" description="Helical" evidence="1">
    <location>
        <begin position="49"/>
        <end position="66"/>
    </location>
</feature>
<organism evidence="2 3">
    <name type="scientific">Solidesulfovibrio magneticus (strain ATCC 700980 / DSM 13731 / RS-1)</name>
    <name type="common">Desulfovibrio magneticus</name>
    <dbReference type="NCBI Taxonomy" id="573370"/>
    <lineage>
        <taxon>Bacteria</taxon>
        <taxon>Pseudomonadati</taxon>
        <taxon>Thermodesulfobacteriota</taxon>
        <taxon>Desulfovibrionia</taxon>
        <taxon>Desulfovibrionales</taxon>
        <taxon>Desulfovibrionaceae</taxon>
        <taxon>Solidesulfovibrio</taxon>
    </lineage>
</organism>
<dbReference type="AlphaFoldDB" id="C4XKD0"/>
<protein>
    <submittedName>
        <fullName evidence="2">Hypothetical membrane protein</fullName>
    </submittedName>
</protein>
<dbReference type="KEGG" id="dma:DMR_33790"/>
<dbReference type="RefSeq" id="WP_015862019.1">
    <property type="nucleotide sequence ID" value="NC_012796.1"/>
</dbReference>
<name>C4XKD0_SOLM1</name>
<feature type="transmembrane region" description="Helical" evidence="1">
    <location>
        <begin position="92"/>
        <end position="116"/>
    </location>
</feature>
<dbReference type="EMBL" id="AP010904">
    <property type="protein sequence ID" value="BAH76870.1"/>
    <property type="molecule type" value="Genomic_DNA"/>
</dbReference>
<dbReference type="Proteomes" id="UP000009071">
    <property type="component" value="Chromosome"/>
</dbReference>
<dbReference type="eggNOG" id="ENOG5031DHC">
    <property type="taxonomic scope" value="Bacteria"/>
</dbReference>
<reference evidence="2 3" key="1">
    <citation type="journal article" date="2009" name="Genome Res.">
        <title>Whole genome sequence of Desulfovibrio magneticus strain RS-1 revealed common gene clusters in magnetotactic bacteria.</title>
        <authorList>
            <person name="Nakazawa H."/>
            <person name="Arakaki A."/>
            <person name="Narita-Yamada S."/>
            <person name="Yashiro I."/>
            <person name="Jinno K."/>
            <person name="Aoki N."/>
            <person name="Tsuruyama A."/>
            <person name="Okamura Y."/>
            <person name="Tanikawa S."/>
            <person name="Fujita N."/>
            <person name="Takeyama H."/>
            <person name="Matsunaga T."/>
        </authorList>
    </citation>
    <scope>NUCLEOTIDE SEQUENCE [LARGE SCALE GENOMIC DNA]</scope>
    <source>
        <strain evidence="3">ATCC 700980 / DSM 13731 / RS-1</strain>
    </source>
</reference>
<keyword evidence="3" id="KW-1185">Reference proteome</keyword>
<accession>C4XKD0</accession>
<keyword evidence="1" id="KW-0812">Transmembrane</keyword>
<dbReference type="HOGENOM" id="CLU_2069300_0_0_7"/>
<keyword evidence="1" id="KW-0472">Membrane</keyword>
<sequence length="118" mass="12122">MANANDIVRGAKELQQGRQDVLDAVSDLGSGAKGLSSGLSDFLARPENLVALAICAVALVGIYRLLRSEHIIPAPSGPGLGSLLSGPLGRSLLFRVLAALVLGALGLALFTGRLAFLF</sequence>
<evidence type="ECO:0000313" key="2">
    <source>
        <dbReference type="EMBL" id="BAH76870.1"/>
    </source>
</evidence>
<proteinExistence type="predicted"/>